<evidence type="ECO:0000256" key="2">
    <source>
        <dbReference type="ARBA" id="ARBA00016007"/>
    </source>
</evidence>
<accession>A0ABV0WXN0</accession>
<evidence type="ECO:0000313" key="5">
    <source>
        <dbReference type="EMBL" id="MEQ2274390.1"/>
    </source>
</evidence>
<evidence type="ECO:0000313" key="6">
    <source>
        <dbReference type="Proteomes" id="UP001444071"/>
    </source>
</evidence>
<comment type="caution">
    <text evidence="5">The sequence shown here is derived from an EMBL/GenBank/DDBJ whole genome shotgun (WGS) entry which is preliminary data.</text>
</comment>
<dbReference type="PANTHER" id="PTHR31259">
    <property type="entry name" value="ENDOSOME-ASSOCIATED TRAFFICKING REGULATOR 1"/>
    <property type="match status" value="1"/>
</dbReference>
<sequence>LKEENTSLRRTLRELQRRADLHQCRVSELSEELLQRRRQEEKEARDLESMVHSVEQNLQLMTVKH</sequence>
<evidence type="ECO:0000256" key="1">
    <source>
        <dbReference type="ARBA" id="ARBA00007791"/>
    </source>
</evidence>
<protein>
    <recommendedName>
        <fullName evidence="2">Endosome-associated-trafficking regulator 1</fullName>
    </recommendedName>
</protein>
<comment type="similarity">
    <text evidence="1">Belongs to the ENTR1 family.</text>
</comment>
<keyword evidence="6" id="KW-1185">Reference proteome</keyword>
<proteinExistence type="inferred from homology"/>
<gene>
    <name evidence="5" type="ORF">XENORESO_020146</name>
</gene>
<dbReference type="EMBL" id="JAHRIM010077781">
    <property type="protein sequence ID" value="MEQ2274390.1"/>
    <property type="molecule type" value="Genomic_DNA"/>
</dbReference>
<keyword evidence="3 4" id="KW-0175">Coiled coil</keyword>
<dbReference type="InterPro" id="IPR026757">
    <property type="entry name" value="ENTR1"/>
</dbReference>
<evidence type="ECO:0000256" key="4">
    <source>
        <dbReference type="SAM" id="Coils"/>
    </source>
</evidence>
<feature type="coiled-coil region" evidence="4">
    <location>
        <begin position="5"/>
        <end position="57"/>
    </location>
</feature>
<evidence type="ECO:0000256" key="3">
    <source>
        <dbReference type="ARBA" id="ARBA00023054"/>
    </source>
</evidence>
<dbReference type="Proteomes" id="UP001444071">
    <property type="component" value="Unassembled WGS sequence"/>
</dbReference>
<organism evidence="5 6">
    <name type="scientific">Xenotaenia resolanae</name>
    <dbReference type="NCBI Taxonomy" id="208358"/>
    <lineage>
        <taxon>Eukaryota</taxon>
        <taxon>Metazoa</taxon>
        <taxon>Chordata</taxon>
        <taxon>Craniata</taxon>
        <taxon>Vertebrata</taxon>
        <taxon>Euteleostomi</taxon>
        <taxon>Actinopterygii</taxon>
        <taxon>Neopterygii</taxon>
        <taxon>Teleostei</taxon>
        <taxon>Neoteleostei</taxon>
        <taxon>Acanthomorphata</taxon>
        <taxon>Ovalentaria</taxon>
        <taxon>Atherinomorphae</taxon>
        <taxon>Cyprinodontiformes</taxon>
        <taxon>Goodeidae</taxon>
        <taxon>Xenotaenia</taxon>
    </lineage>
</organism>
<reference evidence="5 6" key="1">
    <citation type="submission" date="2021-06" db="EMBL/GenBank/DDBJ databases">
        <authorList>
            <person name="Palmer J.M."/>
        </authorList>
    </citation>
    <scope>NUCLEOTIDE SEQUENCE [LARGE SCALE GENOMIC DNA]</scope>
    <source>
        <strain evidence="5 6">XR_2019</strain>
        <tissue evidence="5">Muscle</tissue>
    </source>
</reference>
<feature type="non-terminal residue" evidence="5">
    <location>
        <position position="1"/>
    </location>
</feature>
<dbReference type="PANTHER" id="PTHR31259:SF3">
    <property type="entry name" value="ENDOSOME-ASSOCIATED-TRAFFICKING REGULATOR 1"/>
    <property type="match status" value="1"/>
</dbReference>
<name>A0ABV0WXN0_9TELE</name>